<dbReference type="KEGG" id="scyp:JYB88_07180"/>
<feature type="transmembrane region" description="Helical" evidence="1">
    <location>
        <begin position="21"/>
        <end position="38"/>
    </location>
</feature>
<proteinExistence type="predicted"/>
<dbReference type="RefSeq" id="WP_207325965.1">
    <property type="nucleotide sequence ID" value="NZ_CP071504.1"/>
</dbReference>
<name>A0A974XN07_9GAMM</name>
<dbReference type="AlphaFoldDB" id="A0A974XN07"/>
<keyword evidence="1" id="KW-0472">Membrane</keyword>
<keyword evidence="1" id="KW-0812">Transmembrane</keyword>
<dbReference type="EMBL" id="CP071504">
    <property type="protein sequence ID" value="QSX31405.1"/>
    <property type="molecule type" value="Genomic_DNA"/>
</dbReference>
<reference evidence="2 3" key="1">
    <citation type="submission" date="2021-03" db="EMBL/GenBank/DDBJ databases">
        <title>Novel species identification of genus Shewanella.</title>
        <authorList>
            <person name="Liu G."/>
            <person name="Zhang Q."/>
        </authorList>
    </citation>
    <scope>NUCLEOTIDE SEQUENCE [LARGE SCALE GENOMIC DNA]</scope>
    <source>
        <strain evidence="2 3">FJAT-53726</strain>
    </source>
</reference>
<evidence type="ECO:0008006" key="4">
    <source>
        <dbReference type="Google" id="ProtNLM"/>
    </source>
</evidence>
<feature type="transmembrane region" description="Helical" evidence="1">
    <location>
        <begin position="115"/>
        <end position="134"/>
    </location>
</feature>
<feature type="transmembrane region" description="Helical" evidence="1">
    <location>
        <begin position="146"/>
        <end position="174"/>
    </location>
</feature>
<sequence length="229" mass="26653">MVEFWQQTLSGIHWQLNGAMLLAWCAAAFWLWLIWPAVELRLWLGDRAAQRRTLVALLAVTALWLMHASVQPAMQLHFLALVTLMLMLGWRLASVLLLLPASFYCLLVLKSPAELGALMLLGFWWPLFIAFVFYNRCFHILPKHLFVFIFCGAFINAGLSQLSHELLWGLWLWWGRDYQVGVIWDNYWQLAPLLAFPEALLNGMAVTLLVVYKPEWLADYSDRVYLWKK</sequence>
<accession>A0A974XN07</accession>
<evidence type="ECO:0000256" key="1">
    <source>
        <dbReference type="SAM" id="Phobius"/>
    </source>
</evidence>
<feature type="transmembrane region" description="Helical" evidence="1">
    <location>
        <begin position="50"/>
        <end position="66"/>
    </location>
</feature>
<feature type="transmembrane region" description="Helical" evidence="1">
    <location>
        <begin position="194"/>
        <end position="212"/>
    </location>
</feature>
<keyword evidence="1" id="KW-1133">Transmembrane helix</keyword>
<evidence type="ECO:0000313" key="3">
    <source>
        <dbReference type="Proteomes" id="UP000663281"/>
    </source>
</evidence>
<gene>
    <name evidence="2" type="ORF">JYB88_07180</name>
</gene>
<dbReference type="Proteomes" id="UP000663281">
    <property type="component" value="Chromosome"/>
</dbReference>
<feature type="transmembrane region" description="Helical" evidence="1">
    <location>
        <begin position="78"/>
        <end position="109"/>
    </location>
</feature>
<organism evidence="2 3">
    <name type="scientific">Shewanella cyperi</name>
    <dbReference type="NCBI Taxonomy" id="2814292"/>
    <lineage>
        <taxon>Bacteria</taxon>
        <taxon>Pseudomonadati</taxon>
        <taxon>Pseudomonadota</taxon>
        <taxon>Gammaproteobacteria</taxon>
        <taxon>Alteromonadales</taxon>
        <taxon>Shewanellaceae</taxon>
        <taxon>Shewanella</taxon>
    </lineage>
</organism>
<keyword evidence="3" id="KW-1185">Reference proteome</keyword>
<protein>
    <recommendedName>
        <fullName evidence="4">Energy-coupling factor ABC transporter permease</fullName>
    </recommendedName>
</protein>
<evidence type="ECO:0000313" key="2">
    <source>
        <dbReference type="EMBL" id="QSX31405.1"/>
    </source>
</evidence>